<dbReference type="PANTHER" id="PTHR33867">
    <property type="entry name" value="RIBOSOME MATURATION FACTOR RIMP"/>
    <property type="match status" value="1"/>
</dbReference>
<name>A0ABR7IRV0_9CLOT</name>
<dbReference type="InterPro" id="IPR035956">
    <property type="entry name" value="RimP_N_sf"/>
</dbReference>
<proteinExistence type="inferred from homology"/>
<evidence type="ECO:0000259" key="5">
    <source>
        <dbReference type="Pfam" id="PF17384"/>
    </source>
</evidence>
<dbReference type="EMBL" id="JACOQK010000001">
    <property type="protein sequence ID" value="MBC5787876.1"/>
    <property type="molecule type" value="Genomic_DNA"/>
</dbReference>
<evidence type="ECO:0000256" key="1">
    <source>
        <dbReference type="ARBA" id="ARBA00022490"/>
    </source>
</evidence>
<comment type="caution">
    <text evidence="6">The sequence shown here is derived from an EMBL/GenBank/DDBJ whole genome shotgun (WGS) entry which is preliminary data.</text>
</comment>
<dbReference type="Gene3D" id="3.30.300.70">
    <property type="entry name" value="RimP-like superfamily, N-terminal"/>
    <property type="match status" value="1"/>
</dbReference>
<dbReference type="PANTHER" id="PTHR33867:SF1">
    <property type="entry name" value="RIBOSOME MATURATION FACTOR RIMP"/>
    <property type="match status" value="1"/>
</dbReference>
<organism evidence="6 7">
    <name type="scientific">Clostridium facile</name>
    <dbReference type="NCBI Taxonomy" id="2763035"/>
    <lineage>
        <taxon>Bacteria</taxon>
        <taxon>Bacillati</taxon>
        <taxon>Bacillota</taxon>
        <taxon>Clostridia</taxon>
        <taxon>Eubacteriales</taxon>
        <taxon>Clostridiaceae</taxon>
        <taxon>Clostridium</taxon>
    </lineage>
</organism>
<keyword evidence="2 3" id="KW-0690">Ribosome biogenesis</keyword>
<keyword evidence="7" id="KW-1185">Reference proteome</keyword>
<comment type="function">
    <text evidence="3">Required for maturation of 30S ribosomal subunits.</text>
</comment>
<dbReference type="InterPro" id="IPR036847">
    <property type="entry name" value="RimP_C_sf"/>
</dbReference>
<comment type="subcellular location">
    <subcellularLocation>
        <location evidence="3">Cytoplasm</location>
    </subcellularLocation>
</comment>
<dbReference type="SUPFAM" id="SSF75420">
    <property type="entry name" value="YhbC-like, N-terminal domain"/>
    <property type="match status" value="1"/>
</dbReference>
<accession>A0ABR7IRV0</accession>
<dbReference type="Pfam" id="PF02576">
    <property type="entry name" value="RimP_N"/>
    <property type="match status" value="1"/>
</dbReference>
<evidence type="ECO:0000256" key="3">
    <source>
        <dbReference type="HAMAP-Rule" id="MF_01077"/>
    </source>
</evidence>
<dbReference type="InterPro" id="IPR028989">
    <property type="entry name" value="RimP_N"/>
</dbReference>
<dbReference type="SUPFAM" id="SSF74942">
    <property type="entry name" value="YhbC-like, C-terminal domain"/>
    <property type="match status" value="1"/>
</dbReference>
<feature type="domain" description="Ribosome maturation factor RimP C-terminal" evidence="5">
    <location>
        <begin position="89"/>
        <end position="148"/>
    </location>
</feature>
<sequence length="157" mass="17934">MAKSNTVTLVTEIAKPIAEQFGLMLWDVAFEKEGASWFLRVFLDRPDGIMEVSDCENVSRLLSDKLDELDPIDQSYYLEVSSAGLGRKLKKQQHFDAFLGQQVTIKLIRPIEKQREFTGILESFENQIVTIQTDKGEFSVPFSDCSYVKLDDDLDLF</sequence>
<dbReference type="InterPro" id="IPR003728">
    <property type="entry name" value="Ribosome_maturation_RimP"/>
</dbReference>
<evidence type="ECO:0000313" key="6">
    <source>
        <dbReference type="EMBL" id="MBC5787876.1"/>
    </source>
</evidence>
<gene>
    <name evidence="3" type="primary">rimP</name>
    <name evidence="6" type="ORF">H8Z77_07585</name>
</gene>
<dbReference type="CDD" id="cd01734">
    <property type="entry name" value="YlxS_C"/>
    <property type="match status" value="1"/>
</dbReference>
<dbReference type="InterPro" id="IPR028998">
    <property type="entry name" value="RimP_C"/>
</dbReference>
<protein>
    <recommendedName>
        <fullName evidence="3">Ribosome maturation factor RimP</fullName>
    </recommendedName>
</protein>
<dbReference type="Proteomes" id="UP000649151">
    <property type="component" value="Unassembled WGS sequence"/>
</dbReference>
<evidence type="ECO:0000256" key="2">
    <source>
        <dbReference type="ARBA" id="ARBA00022517"/>
    </source>
</evidence>
<dbReference type="HAMAP" id="MF_01077">
    <property type="entry name" value="RimP"/>
    <property type="match status" value="1"/>
</dbReference>
<evidence type="ECO:0000313" key="7">
    <source>
        <dbReference type="Proteomes" id="UP000649151"/>
    </source>
</evidence>
<dbReference type="Gene3D" id="2.30.30.180">
    <property type="entry name" value="Ribosome maturation factor RimP, C-terminal domain"/>
    <property type="match status" value="1"/>
</dbReference>
<dbReference type="RefSeq" id="WP_186996647.1">
    <property type="nucleotide sequence ID" value="NZ_JACOQK010000001.1"/>
</dbReference>
<dbReference type="Pfam" id="PF17384">
    <property type="entry name" value="DUF150_C"/>
    <property type="match status" value="1"/>
</dbReference>
<keyword evidence="1 3" id="KW-0963">Cytoplasm</keyword>
<feature type="domain" description="Ribosome maturation factor RimP N-terminal" evidence="4">
    <location>
        <begin position="13"/>
        <end position="85"/>
    </location>
</feature>
<comment type="similarity">
    <text evidence="3">Belongs to the RimP family.</text>
</comment>
<reference evidence="6 7" key="1">
    <citation type="submission" date="2020-08" db="EMBL/GenBank/DDBJ databases">
        <title>Genome public.</title>
        <authorList>
            <person name="Liu C."/>
            <person name="Sun Q."/>
        </authorList>
    </citation>
    <scope>NUCLEOTIDE SEQUENCE [LARGE SCALE GENOMIC DNA]</scope>
    <source>
        <strain evidence="6 7">NSJ-27</strain>
    </source>
</reference>
<evidence type="ECO:0000259" key="4">
    <source>
        <dbReference type="Pfam" id="PF02576"/>
    </source>
</evidence>